<gene>
    <name evidence="3" type="ORF">FDP41_003215</name>
</gene>
<reference evidence="3 4" key="1">
    <citation type="journal article" date="2019" name="Sci. Rep.">
        <title>Nanopore sequencing improves the draft genome of the human pathogenic amoeba Naegleria fowleri.</title>
        <authorList>
            <person name="Liechti N."/>
            <person name="Schurch N."/>
            <person name="Bruggmann R."/>
            <person name="Wittwer M."/>
        </authorList>
    </citation>
    <scope>NUCLEOTIDE SEQUENCE [LARGE SCALE GENOMIC DNA]</scope>
    <source>
        <strain evidence="3 4">ATCC 30894</strain>
    </source>
</reference>
<dbReference type="Gene3D" id="2.120.10.30">
    <property type="entry name" value="TolB, C-terminal domain"/>
    <property type="match status" value="2"/>
</dbReference>
<dbReference type="VEuPathDB" id="AmoebaDB:NF0115570"/>
<feature type="repeat" description="NHL" evidence="2">
    <location>
        <begin position="325"/>
        <end position="361"/>
    </location>
</feature>
<dbReference type="PANTHER" id="PTHR24104:SF25">
    <property type="entry name" value="PROTEIN LIN-41"/>
    <property type="match status" value="1"/>
</dbReference>
<proteinExistence type="predicted"/>
<evidence type="ECO:0000313" key="3">
    <source>
        <dbReference type="EMBL" id="KAF0977893.1"/>
    </source>
</evidence>
<dbReference type="AlphaFoldDB" id="A0A6A5BJ03"/>
<evidence type="ECO:0008006" key="5">
    <source>
        <dbReference type="Google" id="ProtNLM"/>
    </source>
</evidence>
<evidence type="ECO:0000256" key="1">
    <source>
        <dbReference type="ARBA" id="ARBA00022737"/>
    </source>
</evidence>
<dbReference type="VEuPathDB" id="AmoebaDB:NfTy_059730"/>
<dbReference type="SUPFAM" id="SSF63825">
    <property type="entry name" value="YWTD domain"/>
    <property type="match status" value="1"/>
</dbReference>
<dbReference type="PROSITE" id="PS51125">
    <property type="entry name" value="NHL"/>
    <property type="match status" value="1"/>
</dbReference>
<dbReference type="Proteomes" id="UP000444721">
    <property type="component" value="Unassembled WGS sequence"/>
</dbReference>
<dbReference type="InterPro" id="IPR050952">
    <property type="entry name" value="TRIM-NHL_E3_ligases"/>
</dbReference>
<organism evidence="3 4">
    <name type="scientific">Naegleria fowleri</name>
    <name type="common">Brain eating amoeba</name>
    <dbReference type="NCBI Taxonomy" id="5763"/>
    <lineage>
        <taxon>Eukaryota</taxon>
        <taxon>Discoba</taxon>
        <taxon>Heterolobosea</taxon>
        <taxon>Tetramitia</taxon>
        <taxon>Eutetramitia</taxon>
        <taxon>Vahlkampfiidae</taxon>
        <taxon>Naegleria</taxon>
    </lineage>
</organism>
<dbReference type="VEuPathDB" id="AmoebaDB:FDP41_003215"/>
<dbReference type="GO" id="GO:0008270">
    <property type="term" value="F:zinc ion binding"/>
    <property type="evidence" value="ECO:0007669"/>
    <property type="project" value="UniProtKB-KW"/>
</dbReference>
<dbReference type="GeneID" id="68110433"/>
<dbReference type="GO" id="GO:0000209">
    <property type="term" value="P:protein polyubiquitination"/>
    <property type="evidence" value="ECO:0007669"/>
    <property type="project" value="TreeGrafter"/>
</dbReference>
<keyword evidence="1" id="KW-0677">Repeat</keyword>
<accession>A0A6A5BJ03</accession>
<dbReference type="InterPro" id="IPR001258">
    <property type="entry name" value="NHL_repeat"/>
</dbReference>
<dbReference type="GO" id="GO:0043161">
    <property type="term" value="P:proteasome-mediated ubiquitin-dependent protein catabolic process"/>
    <property type="evidence" value="ECO:0007669"/>
    <property type="project" value="TreeGrafter"/>
</dbReference>
<evidence type="ECO:0000256" key="2">
    <source>
        <dbReference type="PROSITE-ProRule" id="PRU00504"/>
    </source>
</evidence>
<dbReference type="EMBL" id="VFQX01000033">
    <property type="protein sequence ID" value="KAF0977893.1"/>
    <property type="molecule type" value="Genomic_DNA"/>
</dbReference>
<dbReference type="OrthoDB" id="5946853at2759"/>
<keyword evidence="4" id="KW-1185">Reference proteome</keyword>
<protein>
    <recommendedName>
        <fullName evidence="5">SMP-30/Gluconolactonase/LRE-like region domain-containing protein</fullName>
    </recommendedName>
</protein>
<dbReference type="VEuPathDB" id="AmoebaDB:NF0082770"/>
<evidence type="ECO:0000313" key="4">
    <source>
        <dbReference type="Proteomes" id="UP000444721"/>
    </source>
</evidence>
<name>A0A6A5BJ03_NAEFO</name>
<dbReference type="PANTHER" id="PTHR24104">
    <property type="entry name" value="E3 UBIQUITIN-PROTEIN LIGASE NHLRC1-RELATED"/>
    <property type="match status" value="1"/>
</dbReference>
<comment type="caution">
    <text evidence="3">The sequence shown here is derived from an EMBL/GenBank/DDBJ whole genome shotgun (WGS) entry which is preliminary data.</text>
</comment>
<dbReference type="RefSeq" id="XP_044562606.1">
    <property type="nucleotide sequence ID" value="XM_044706495.1"/>
</dbReference>
<dbReference type="Pfam" id="PF01436">
    <property type="entry name" value="NHL"/>
    <property type="match status" value="1"/>
</dbReference>
<sequence>MNVPVYVRLIDLNDHPRSSSSGGNLSGSSFQNNNNYSKLQERMRKKKLDQKAFSLNFELTGTLGMYKNPMHNNEGFDFPWDVRVSIACNCIIISDYGNNRLQVFDAKTKEFKTTLKFSTEIDCPASLCIEQDYDGRDREALLFEYALTDGNRYICKYDFENLLNNSMKQEVTQELWKSSICHCPAGIAVWKKTQQLQDRIVLVCDYDDSAIYLFKSCSGEFIQTVELDSPLFKVVHPLGIDISAEGLVFISQGSPNSTILILRYDYKTEKWLVSQEISEANEHFKIPRGLVFDNMSKNLLVCASESNTIHVLTEDGKFCKMFGHDKKGQDGLENPDGIWLNSQTGELYVCDYSNHRVQIFK</sequence>
<dbReference type="InterPro" id="IPR011042">
    <property type="entry name" value="6-blade_b-propeller_TolB-like"/>
</dbReference>
<dbReference type="GO" id="GO:0061630">
    <property type="term" value="F:ubiquitin protein ligase activity"/>
    <property type="evidence" value="ECO:0007669"/>
    <property type="project" value="TreeGrafter"/>
</dbReference>